<reference evidence="1 2" key="1">
    <citation type="submission" date="2019-01" db="EMBL/GenBank/DDBJ databases">
        <authorList>
            <consortium name="Pathogen Informatics"/>
        </authorList>
    </citation>
    <scope>NUCLEOTIDE SEQUENCE [LARGE SCALE GENOMIC DNA]</scope>
    <source>
        <strain evidence="1 2">NCTC10179</strain>
    </source>
</reference>
<evidence type="ECO:0000313" key="2">
    <source>
        <dbReference type="Proteomes" id="UP000289497"/>
    </source>
</evidence>
<gene>
    <name evidence="1" type="ORF">NCTC10179_00438</name>
</gene>
<dbReference type="AlphaFoldDB" id="A0A449B6T5"/>
<dbReference type="EMBL" id="LR215039">
    <property type="protein sequence ID" value="VEU76265.1"/>
    <property type="molecule type" value="Genomic_DNA"/>
</dbReference>
<sequence length="93" mass="10947">MSDTLEQGSYYFSIKIKNHSLSTIKDQIRLFLESQYKDKEIKECLQEIFNILNSLYILDHKTLENKKPSYVWNKSLIDQILLVSYKGAKAQLT</sequence>
<evidence type="ECO:0000313" key="1">
    <source>
        <dbReference type="EMBL" id="VEU76265.1"/>
    </source>
</evidence>
<accession>A0A449B6T5</accession>
<name>A0A449B6T5_9BACT</name>
<keyword evidence="2" id="KW-1185">Reference proteome</keyword>
<organism evidence="1 2">
    <name type="scientific">Mycoplasmopsis columboralis</name>
    <dbReference type="NCBI Taxonomy" id="171282"/>
    <lineage>
        <taxon>Bacteria</taxon>
        <taxon>Bacillati</taxon>
        <taxon>Mycoplasmatota</taxon>
        <taxon>Mycoplasmoidales</taxon>
        <taxon>Metamycoplasmataceae</taxon>
        <taxon>Mycoplasmopsis</taxon>
    </lineage>
</organism>
<dbReference type="KEGG" id="mcou:NCTC10179_00438"/>
<proteinExistence type="predicted"/>
<dbReference type="RefSeq" id="WP_036434841.1">
    <property type="nucleotide sequence ID" value="NZ_LR215039.1"/>
</dbReference>
<protein>
    <submittedName>
        <fullName evidence="1">Uncharacterized protein</fullName>
    </submittedName>
</protein>
<dbReference type="Proteomes" id="UP000289497">
    <property type="component" value="Chromosome"/>
</dbReference>